<name>A0A443RR35_9ACAR</name>
<evidence type="ECO:0000256" key="6">
    <source>
        <dbReference type="ARBA" id="ARBA00022840"/>
    </source>
</evidence>
<evidence type="ECO:0000256" key="5">
    <source>
        <dbReference type="ARBA" id="ARBA00022777"/>
    </source>
</evidence>
<dbReference type="FunFam" id="3.30.470.20:FF:000047">
    <property type="entry name" value="Inositol-tetrakisphosphate 1-kinase 4"/>
    <property type="match status" value="1"/>
</dbReference>
<dbReference type="EMBL" id="NCKU01000038">
    <property type="protein sequence ID" value="RWS17766.1"/>
    <property type="molecule type" value="Genomic_DNA"/>
</dbReference>
<evidence type="ECO:0000313" key="14">
    <source>
        <dbReference type="Proteomes" id="UP000285301"/>
    </source>
</evidence>
<comment type="subunit">
    <text evidence="8">Monomer.</text>
</comment>
<comment type="caution">
    <text evidence="13">The sequence shown here is derived from an EMBL/GenBank/DDBJ whole genome shotgun (WGS) entry which is preliminary data.</text>
</comment>
<feature type="binding site" evidence="9">
    <location>
        <position position="201"/>
    </location>
    <ligand>
        <name>1D-myo-inositol 1,3,4-trisphosphate</name>
        <dbReference type="ChEBI" id="CHEBI:58414"/>
    </ligand>
</feature>
<feature type="binding site" evidence="9">
    <location>
        <begin position="190"/>
        <end position="201"/>
    </location>
    <ligand>
        <name>ATP</name>
        <dbReference type="ChEBI" id="CHEBI:30616"/>
    </ligand>
</feature>
<dbReference type="PIRSF" id="PIRSF038186">
    <property type="entry name" value="ITPK"/>
    <property type="match status" value="1"/>
</dbReference>
<dbReference type="Gene3D" id="3.40.50.11370">
    <property type="match status" value="1"/>
</dbReference>
<dbReference type="InterPro" id="IPR041429">
    <property type="entry name" value="ITPK1_N"/>
</dbReference>
<dbReference type="STRING" id="1965070.A0A443RR35"/>
<dbReference type="GO" id="GO:0047325">
    <property type="term" value="F:inositol-3,4,5,6-tetrakisphosphate 1-kinase activity"/>
    <property type="evidence" value="ECO:0007669"/>
    <property type="project" value="UniProtKB-EC"/>
</dbReference>
<feature type="binding site" evidence="9">
    <location>
        <position position="158"/>
    </location>
    <ligand>
        <name>ATP</name>
        <dbReference type="ChEBI" id="CHEBI:30616"/>
    </ligand>
</feature>
<dbReference type="GO" id="GO:0005737">
    <property type="term" value="C:cytoplasm"/>
    <property type="evidence" value="ECO:0007669"/>
    <property type="project" value="TreeGrafter"/>
</dbReference>
<feature type="binding site" evidence="9">
    <location>
        <position position="304"/>
    </location>
    <ligand>
        <name>1D-myo-inositol 1,3,4-trisphosphate</name>
        <dbReference type="ChEBI" id="CHEBI:58414"/>
    </ligand>
</feature>
<keyword evidence="2 8" id="KW-0808">Transferase</keyword>
<comment type="cofactor">
    <cofactor evidence="8 10">
        <name>Mg(2+)</name>
        <dbReference type="ChEBI" id="CHEBI:18420"/>
    </cofactor>
    <text evidence="8 10">Binds 2 magnesium ions per subunit.</text>
</comment>
<dbReference type="PANTHER" id="PTHR14217:SF1">
    <property type="entry name" value="INOSITOL-TETRAKISPHOSPHATE 1-KINASE"/>
    <property type="match status" value="1"/>
</dbReference>
<organism evidence="13 14">
    <name type="scientific">Dinothrombium tinctorium</name>
    <dbReference type="NCBI Taxonomy" id="1965070"/>
    <lineage>
        <taxon>Eukaryota</taxon>
        <taxon>Metazoa</taxon>
        <taxon>Ecdysozoa</taxon>
        <taxon>Arthropoda</taxon>
        <taxon>Chelicerata</taxon>
        <taxon>Arachnida</taxon>
        <taxon>Acari</taxon>
        <taxon>Acariformes</taxon>
        <taxon>Trombidiformes</taxon>
        <taxon>Prostigmata</taxon>
        <taxon>Anystina</taxon>
        <taxon>Parasitengona</taxon>
        <taxon>Trombidioidea</taxon>
        <taxon>Trombidiidae</taxon>
        <taxon>Dinothrombium</taxon>
    </lineage>
</organism>
<evidence type="ECO:0000256" key="3">
    <source>
        <dbReference type="ARBA" id="ARBA00022723"/>
    </source>
</evidence>
<evidence type="ECO:0000256" key="7">
    <source>
        <dbReference type="ARBA" id="ARBA00022842"/>
    </source>
</evidence>
<feature type="binding site" evidence="10">
    <location>
        <position position="284"/>
    </location>
    <ligand>
        <name>Mg(2+)</name>
        <dbReference type="ChEBI" id="CHEBI:18420"/>
        <label>1</label>
    </ligand>
</feature>
<evidence type="ECO:0000259" key="11">
    <source>
        <dbReference type="Pfam" id="PF05770"/>
    </source>
</evidence>
<evidence type="ECO:0000256" key="10">
    <source>
        <dbReference type="PIRSR" id="PIRSR038186-2"/>
    </source>
</evidence>
<accession>A0A443RR35</accession>
<dbReference type="EC" id="2.7.1.134" evidence="8"/>
<dbReference type="GO" id="GO:0052725">
    <property type="term" value="F:inositol-1,3,4-trisphosphate 6-kinase activity"/>
    <property type="evidence" value="ECO:0007669"/>
    <property type="project" value="InterPro"/>
</dbReference>
<dbReference type="Gene3D" id="3.30.1490.220">
    <property type="match status" value="1"/>
</dbReference>
<feature type="binding site" evidence="10">
    <location>
        <position position="298"/>
    </location>
    <ligand>
        <name>Mg(2+)</name>
        <dbReference type="ChEBI" id="CHEBI:18420"/>
        <label>1</label>
    </ligand>
</feature>
<dbReference type="InterPro" id="IPR040464">
    <property type="entry name" value="InsP(3)kin_ATP-grasp"/>
</dbReference>
<feature type="binding site" evidence="9">
    <location>
        <position position="169"/>
    </location>
    <ligand>
        <name>1D-myo-inositol 1,3,4-trisphosphate</name>
        <dbReference type="ChEBI" id="CHEBI:58414"/>
    </ligand>
</feature>
<evidence type="ECO:0000256" key="2">
    <source>
        <dbReference type="ARBA" id="ARBA00022679"/>
    </source>
</evidence>
<dbReference type="PANTHER" id="PTHR14217">
    <property type="entry name" value="INOSITOL-TETRAKISPHOSPHATE 1-KINASE"/>
    <property type="match status" value="1"/>
</dbReference>
<feature type="binding site" evidence="9">
    <location>
        <position position="216"/>
    </location>
    <ligand>
        <name>ATP</name>
        <dbReference type="ChEBI" id="CHEBI:30616"/>
    </ligand>
</feature>
<feature type="binding site" evidence="10">
    <location>
        <position position="298"/>
    </location>
    <ligand>
        <name>Mg(2+)</name>
        <dbReference type="ChEBI" id="CHEBI:18420"/>
        <label>2</label>
    </ligand>
</feature>
<gene>
    <name evidence="13" type="ORF">B4U79_14262</name>
</gene>
<evidence type="ECO:0000256" key="8">
    <source>
        <dbReference type="PIRNR" id="PIRNR038186"/>
    </source>
</evidence>
<dbReference type="GO" id="GO:0005524">
    <property type="term" value="F:ATP binding"/>
    <property type="evidence" value="ECO:0007669"/>
    <property type="project" value="UniProtKB-KW"/>
</dbReference>
<evidence type="ECO:0000313" key="13">
    <source>
        <dbReference type="EMBL" id="RWS17766.1"/>
    </source>
</evidence>
<feature type="binding site" evidence="9">
    <location>
        <position position="20"/>
    </location>
    <ligand>
        <name>1D-myo-inositol 1,3,4-trisphosphate</name>
        <dbReference type="ChEBI" id="CHEBI:58414"/>
    </ligand>
</feature>
<keyword evidence="3 8" id="KW-0479">Metal-binding</keyword>
<dbReference type="OrthoDB" id="25308at2759"/>
<feature type="binding site" evidence="9">
    <location>
        <position position="61"/>
    </location>
    <ligand>
        <name>1D-myo-inositol 1,3,4-trisphosphate</name>
        <dbReference type="ChEBI" id="CHEBI:58414"/>
    </ligand>
</feature>
<dbReference type="InterPro" id="IPR008656">
    <property type="entry name" value="Inositol_tetrakis-P_1-kinase"/>
</dbReference>
<sequence length="305" mass="35326">MESKQAECGLKVAYWWSEKKSREMNTDEFNTYLRNHGIQLLQLNFNESLSKQGPFEVVIHKLCDVMVKADTGDEYAKIIVSNFENYCKENPEMILIDPLDKVRILLNRYRQYKLIHESDLGSEMNVFIPTFVELTSKDKQENMKKLKEACVRYPFVCKPLVTQGTTLAHEMSIIFCENGLDDINPPCVAQTFINHNARLFKLSVIKDEYYIVERPSLKNFKAGDYPTIHFFSHDISRPKCFNSLTELDPDDRMNLDSNEPDKRTIDKIVEVLNEKLGIALYGVDLIIENETGRHGIIDLNIFPSK</sequence>
<feature type="domain" description="Inositol 1,3,4-trisphosphate 5/6-kinase ATP-grasp" evidence="11">
    <location>
        <begin position="125"/>
        <end position="303"/>
    </location>
</feature>
<dbReference type="GO" id="GO:0032957">
    <property type="term" value="P:inositol trisphosphate metabolic process"/>
    <property type="evidence" value="ECO:0007669"/>
    <property type="project" value="InterPro"/>
</dbReference>
<keyword evidence="7 8" id="KW-0460">Magnesium</keyword>
<feature type="binding site" evidence="9">
    <location>
        <position position="300"/>
    </location>
    <ligand>
        <name>1D-myo-inositol 1,3,4-trisphosphate</name>
        <dbReference type="ChEBI" id="CHEBI:58414"/>
    </ligand>
</feature>
<keyword evidence="4 8" id="KW-0547">Nucleotide-binding</keyword>
<dbReference type="Pfam" id="PF05770">
    <property type="entry name" value="Ins134_P3_kin"/>
    <property type="match status" value="1"/>
</dbReference>
<comment type="similarity">
    <text evidence="1 8">Belongs to the ITPK1 family.</text>
</comment>
<keyword evidence="6 8" id="KW-0067">ATP-binding</keyword>
<feature type="binding site" evidence="9">
    <location>
        <position position="108"/>
    </location>
    <ligand>
        <name>ATP</name>
        <dbReference type="ChEBI" id="CHEBI:30616"/>
    </ligand>
</feature>
<dbReference type="AlphaFoldDB" id="A0A443RR35"/>
<dbReference type="Pfam" id="PF17927">
    <property type="entry name" value="Ins134_P3_kin_N"/>
    <property type="match status" value="1"/>
</dbReference>
<dbReference type="Proteomes" id="UP000285301">
    <property type="component" value="Unassembled WGS sequence"/>
</dbReference>
<proteinExistence type="inferred from homology"/>
<evidence type="ECO:0000256" key="4">
    <source>
        <dbReference type="ARBA" id="ARBA00022741"/>
    </source>
</evidence>
<dbReference type="GO" id="GO:0052726">
    <property type="term" value="F:inositol-1,3,4-trisphosphate 5-kinase activity"/>
    <property type="evidence" value="ECO:0007669"/>
    <property type="project" value="InterPro"/>
</dbReference>
<comment type="function">
    <text evidence="8">Kinase that can phosphorylate various inositol polyphosphate such as Ins(3,4,5,6)P4 or Ins(1,3,4)P3.</text>
</comment>
<evidence type="ECO:0000259" key="12">
    <source>
        <dbReference type="Pfam" id="PF17927"/>
    </source>
</evidence>
<feature type="binding site" evidence="10">
    <location>
        <position position="300"/>
    </location>
    <ligand>
        <name>Mg(2+)</name>
        <dbReference type="ChEBI" id="CHEBI:18420"/>
        <label>2</label>
    </ligand>
</feature>
<protein>
    <recommendedName>
        <fullName evidence="8">Inositol-tetrakisphosphate 1-kinase</fullName>
        <ecNumber evidence="8">2.7.1.134</ecNumber>
    </recommendedName>
</protein>
<keyword evidence="14" id="KW-1185">Reference proteome</keyword>
<feature type="domain" description="Inositol-tetrakisphosphate 1-kinase N-terminal" evidence="12">
    <location>
        <begin position="12"/>
        <end position="100"/>
    </location>
</feature>
<reference evidence="13 14" key="1">
    <citation type="journal article" date="2018" name="Gigascience">
        <title>Genomes of trombidid mites reveal novel predicted allergens and laterally-transferred genes associated with secondary metabolism.</title>
        <authorList>
            <person name="Dong X."/>
            <person name="Chaisiri K."/>
            <person name="Xia D."/>
            <person name="Armstrong S.D."/>
            <person name="Fang Y."/>
            <person name="Donnelly M.J."/>
            <person name="Kadowaki T."/>
            <person name="McGarry J.W."/>
            <person name="Darby A.C."/>
            <person name="Makepeace B.L."/>
        </authorList>
    </citation>
    <scope>NUCLEOTIDE SEQUENCE [LARGE SCALE GENOMIC DNA]</scope>
    <source>
        <strain evidence="13">UoL-WK</strain>
    </source>
</reference>
<comment type="catalytic activity">
    <reaction evidence="8">
        <text>1D-myo-inositol 3,4,5,6-tetrakisphosphate + ATP = 1D-myo-inositol 1,3,4,5,6-pentakisphosphate + ADP + H(+)</text>
        <dbReference type="Rhea" id="RHEA:12452"/>
        <dbReference type="ChEBI" id="CHEBI:15378"/>
        <dbReference type="ChEBI" id="CHEBI:30616"/>
        <dbReference type="ChEBI" id="CHEBI:57539"/>
        <dbReference type="ChEBI" id="CHEBI:57733"/>
        <dbReference type="ChEBI" id="CHEBI:456216"/>
        <dbReference type="EC" id="2.7.1.134"/>
    </reaction>
</comment>
<evidence type="ECO:0000256" key="1">
    <source>
        <dbReference type="ARBA" id="ARBA00009601"/>
    </source>
</evidence>
<evidence type="ECO:0000256" key="9">
    <source>
        <dbReference type="PIRSR" id="PIRSR038186-1"/>
    </source>
</evidence>
<dbReference type="GO" id="GO:0000287">
    <property type="term" value="F:magnesium ion binding"/>
    <property type="evidence" value="ECO:0007669"/>
    <property type="project" value="InterPro"/>
</dbReference>
<keyword evidence="5 8" id="KW-0418">Kinase</keyword>